<gene>
    <name evidence="2" type="ORF">DUI87_32882</name>
</gene>
<sequence length="184" mass="21066">MCVMTFPLQKSILTVELCPADACLDNMEKISLEKLPPELPLAAPEPCTLERDFRGSLRFPKRDFRGSLRFPKRDFRGSLRFPKRDFRGSLRFPKRDFRGSLRFPKRDFRGSLCVPKWDFRGSLRFPKRDFPVPGNRGSHQGRRIPNVPSETVPPRLLHFQHRGALPFPLPELVPGQEIGLGSGG</sequence>
<reference evidence="2 3" key="1">
    <citation type="submission" date="2018-07" db="EMBL/GenBank/DDBJ databases">
        <title>A high quality draft genome assembly of the barn swallow (H. rustica rustica).</title>
        <authorList>
            <person name="Formenti G."/>
            <person name="Chiara M."/>
            <person name="Poveda L."/>
            <person name="Francoijs K.-J."/>
            <person name="Bonisoli-Alquati A."/>
            <person name="Canova L."/>
            <person name="Gianfranceschi L."/>
            <person name="Horner D.S."/>
            <person name="Saino N."/>
        </authorList>
    </citation>
    <scope>NUCLEOTIDE SEQUENCE [LARGE SCALE GENOMIC DNA]</scope>
    <source>
        <strain evidence="2">Chelidonia</strain>
        <tissue evidence="2">Blood</tissue>
    </source>
</reference>
<dbReference type="AlphaFoldDB" id="A0A3M0IQE2"/>
<keyword evidence="3" id="KW-1185">Reference proteome</keyword>
<evidence type="ECO:0000313" key="2">
    <source>
        <dbReference type="EMBL" id="RMB90618.1"/>
    </source>
</evidence>
<evidence type="ECO:0000313" key="3">
    <source>
        <dbReference type="Proteomes" id="UP000269221"/>
    </source>
</evidence>
<feature type="region of interest" description="Disordered" evidence="1">
    <location>
        <begin position="130"/>
        <end position="149"/>
    </location>
</feature>
<comment type="caution">
    <text evidence="2">The sequence shown here is derived from an EMBL/GenBank/DDBJ whole genome shotgun (WGS) entry which is preliminary data.</text>
</comment>
<dbReference type="OrthoDB" id="9387920at2759"/>
<protein>
    <submittedName>
        <fullName evidence="2">Uncharacterized protein</fullName>
    </submittedName>
</protein>
<proteinExistence type="predicted"/>
<evidence type="ECO:0000256" key="1">
    <source>
        <dbReference type="SAM" id="MobiDB-lite"/>
    </source>
</evidence>
<name>A0A3M0IQE2_HIRRU</name>
<organism evidence="2 3">
    <name type="scientific">Hirundo rustica rustica</name>
    <dbReference type="NCBI Taxonomy" id="333673"/>
    <lineage>
        <taxon>Eukaryota</taxon>
        <taxon>Metazoa</taxon>
        <taxon>Chordata</taxon>
        <taxon>Craniata</taxon>
        <taxon>Vertebrata</taxon>
        <taxon>Euteleostomi</taxon>
        <taxon>Archelosauria</taxon>
        <taxon>Archosauria</taxon>
        <taxon>Dinosauria</taxon>
        <taxon>Saurischia</taxon>
        <taxon>Theropoda</taxon>
        <taxon>Coelurosauria</taxon>
        <taxon>Aves</taxon>
        <taxon>Neognathae</taxon>
        <taxon>Neoaves</taxon>
        <taxon>Telluraves</taxon>
        <taxon>Australaves</taxon>
        <taxon>Passeriformes</taxon>
        <taxon>Sylvioidea</taxon>
        <taxon>Hirundinidae</taxon>
        <taxon>Hirundo</taxon>
    </lineage>
</organism>
<dbReference type="EMBL" id="QRBI01000246">
    <property type="protein sequence ID" value="RMB90618.1"/>
    <property type="molecule type" value="Genomic_DNA"/>
</dbReference>
<dbReference type="Proteomes" id="UP000269221">
    <property type="component" value="Unassembled WGS sequence"/>
</dbReference>
<accession>A0A3M0IQE2</accession>